<name>A0A8J5LMJ6_ZINOF</name>
<dbReference type="EMBL" id="JACMSC010000006">
    <property type="protein sequence ID" value="KAG6518631.1"/>
    <property type="molecule type" value="Genomic_DNA"/>
</dbReference>
<dbReference type="InterPro" id="IPR002347">
    <property type="entry name" value="SDR_fam"/>
</dbReference>
<accession>A0A8J5LMJ6</accession>
<protein>
    <recommendedName>
        <fullName evidence="4">Short-chain dehydrogenase TIC 32, chloroplastic</fullName>
    </recommendedName>
</protein>
<evidence type="ECO:0008006" key="4">
    <source>
        <dbReference type="Google" id="ProtNLM"/>
    </source>
</evidence>
<comment type="caution">
    <text evidence="2">The sequence shown here is derived from an EMBL/GenBank/DDBJ whole genome shotgun (WGS) entry which is preliminary data.</text>
</comment>
<evidence type="ECO:0000313" key="2">
    <source>
        <dbReference type="EMBL" id="KAG6521533.1"/>
    </source>
</evidence>
<keyword evidence="3" id="KW-1185">Reference proteome</keyword>
<reference evidence="2 3" key="1">
    <citation type="submission" date="2020-08" db="EMBL/GenBank/DDBJ databases">
        <title>Plant Genome Project.</title>
        <authorList>
            <person name="Zhang R.-G."/>
        </authorList>
    </citation>
    <scope>NUCLEOTIDE SEQUENCE [LARGE SCALE GENOMIC DNA]</scope>
    <source>
        <tissue evidence="2">Rhizome</tissue>
    </source>
</reference>
<dbReference type="Pfam" id="PF00106">
    <property type="entry name" value="adh_short"/>
    <property type="match status" value="1"/>
</dbReference>
<dbReference type="PANTHER" id="PTHR48476:SF1">
    <property type="entry name" value="SHORT-CHAIN DEHYDROGENASE TIC 32, CHLOROPLASTIC-LIKE"/>
    <property type="match status" value="1"/>
</dbReference>
<dbReference type="CDD" id="cd05327">
    <property type="entry name" value="retinol-DH_like_SDR_c_like"/>
    <property type="match status" value="1"/>
</dbReference>
<dbReference type="EMBL" id="JACMSC010000005">
    <property type="protein sequence ID" value="KAG6521533.1"/>
    <property type="molecule type" value="Genomic_DNA"/>
</dbReference>
<dbReference type="Proteomes" id="UP000734854">
    <property type="component" value="Unassembled WGS sequence"/>
</dbReference>
<dbReference type="OrthoDB" id="191139at2759"/>
<evidence type="ECO:0000313" key="1">
    <source>
        <dbReference type="EMBL" id="KAG6518631.1"/>
    </source>
</evidence>
<evidence type="ECO:0000313" key="3">
    <source>
        <dbReference type="Proteomes" id="UP000734854"/>
    </source>
</evidence>
<gene>
    <name evidence="2" type="ORF">ZIOFF_018656</name>
    <name evidence="1" type="ORF">ZIOFF_022111</name>
</gene>
<dbReference type="PANTHER" id="PTHR48476">
    <property type="entry name" value="SHORT-CHAIN DEHYDROGENASE TIC 32, CHLOROPLASTIC-LIKE"/>
    <property type="match status" value="1"/>
</dbReference>
<organism evidence="2 3">
    <name type="scientific">Zingiber officinale</name>
    <name type="common">Ginger</name>
    <name type="synonym">Amomum zingiber</name>
    <dbReference type="NCBI Taxonomy" id="94328"/>
    <lineage>
        <taxon>Eukaryota</taxon>
        <taxon>Viridiplantae</taxon>
        <taxon>Streptophyta</taxon>
        <taxon>Embryophyta</taxon>
        <taxon>Tracheophyta</taxon>
        <taxon>Spermatophyta</taxon>
        <taxon>Magnoliopsida</taxon>
        <taxon>Liliopsida</taxon>
        <taxon>Zingiberales</taxon>
        <taxon>Zingiberaceae</taxon>
        <taxon>Zingiber</taxon>
    </lineage>
</organism>
<dbReference type="InterPro" id="IPR055280">
    <property type="entry name" value="TIC32"/>
</dbReference>
<sequence length="319" mass="34579">MGYWREATGIKGPSGFGSGNTAEQVTEGVDASRLTVIITGGSSGIGAETARVLALRGAHVIIGARNLEAANTVKQNILSSIPSARIDIIQIELSSLKSVRAFADKFLAMNLPLNILINNAGVMYCPFQLSEDGVEMQFATNHLGHFLLTNLLLEKIKTTAEKTGIEGRIVNLSSVAHIGPYKEGIIFDKLNDKKAYNDMSAYGQSKLANILHSNELARRLKEEGVNVTANSVHPGLIKTNLGRHAACFIVILRALTFVLWKTIPQGASTTCYVALHPSLKGVSGKYFADNNLEKPTKMARDEALAKKLWEFSEELVNSK</sequence>
<proteinExistence type="predicted"/>
<dbReference type="AlphaFoldDB" id="A0A8J5LMJ6"/>